<dbReference type="RefSeq" id="WP_141636445.1">
    <property type="nucleotide sequence ID" value="NZ_VIGB01000003.1"/>
</dbReference>
<dbReference type="SMART" id="SM00421">
    <property type="entry name" value="HTH_LUXR"/>
    <property type="match status" value="1"/>
</dbReference>
<reference evidence="7 8" key="1">
    <citation type="submission" date="2019-06" db="EMBL/GenBank/DDBJ databases">
        <title>Description of Kitasatospora acidophila sp. nov. isolated from pine grove soil, and reclassification of Streptomyces novaecaesareae to Kitasatospora novaeceasareae comb. nov.</title>
        <authorList>
            <person name="Kim M.J."/>
        </authorList>
    </citation>
    <scope>NUCLEOTIDE SEQUENCE [LARGE SCALE GENOMIC DNA]</scope>
    <source>
        <strain evidence="7 8">MMS16-CNU292</strain>
    </source>
</reference>
<dbReference type="InterPro" id="IPR011006">
    <property type="entry name" value="CheY-like_superfamily"/>
</dbReference>
<evidence type="ECO:0000259" key="6">
    <source>
        <dbReference type="PROSITE" id="PS50110"/>
    </source>
</evidence>
<evidence type="ECO:0000313" key="7">
    <source>
        <dbReference type="EMBL" id="TQF05997.1"/>
    </source>
</evidence>
<dbReference type="EMBL" id="VIGB01000003">
    <property type="protein sequence ID" value="TQF05997.1"/>
    <property type="molecule type" value="Genomic_DNA"/>
</dbReference>
<dbReference type="PROSITE" id="PS50043">
    <property type="entry name" value="HTH_LUXR_2"/>
    <property type="match status" value="1"/>
</dbReference>
<dbReference type="CDD" id="cd17535">
    <property type="entry name" value="REC_NarL-like"/>
    <property type="match status" value="1"/>
</dbReference>
<dbReference type="PRINTS" id="PR00038">
    <property type="entry name" value="HTHLUXR"/>
</dbReference>
<evidence type="ECO:0000256" key="3">
    <source>
        <dbReference type="PROSITE-ProRule" id="PRU00169"/>
    </source>
</evidence>
<evidence type="ECO:0000256" key="1">
    <source>
        <dbReference type="ARBA" id="ARBA00022553"/>
    </source>
</evidence>
<dbReference type="OrthoDB" id="9808843at2"/>
<evidence type="ECO:0000256" key="2">
    <source>
        <dbReference type="ARBA" id="ARBA00023125"/>
    </source>
</evidence>
<dbReference type="GO" id="GO:0003677">
    <property type="term" value="F:DNA binding"/>
    <property type="evidence" value="ECO:0007669"/>
    <property type="project" value="UniProtKB-KW"/>
</dbReference>
<gene>
    <name evidence="7" type="ORF">E6W39_31950</name>
</gene>
<dbReference type="CDD" id="cd06170">
    <property type="entry name" value="LuxR_C_like"/>
    <property type="match status" value="1"/>
</dbReference>
<evidence type="ECO:0000313" key="8">
    <source>
        <dbReference type="Proteomes" id="UP000319103"/>
    </source>
</evidence>
<dbReference type="Pfam" id="PF00196">
    <property type="entry name" value="GerE"/>
    <property type="match status" value="1"/>
</dbReference>
<dbReference type="Proteomes" id="UP000319103">
    <property type="component" value="Unassembled WGS sequence"/>
</dbReference>
<dbReference type="GO" id="GO:0006355">
    <property type="term" value="P:regulation of DNA-templated transcription"/>
    <property type="evidence" value="ECO:0007669"/>
    <property type="project" value="InterPro"/>
</dbReference>
<dbReference type="GO" id="GO:0000160">
    <property type="term" value="P:phosphorelay signal transduction system"/>
    <property type="evidence" value="ECO:0007669"/>
    <property type="project" value="InterPro"/>
</dbReference>
<name>A0A540WAR2_9ACTN</name>
<sequence length="320" mass="33676">MDESHEEQQSHQQPGGVVRVLLVDDHPLFRAGLRAALESDPGVLVVGEAESAGEVPDAVKANGPDVVIMDISLPDSSGLDAARRLAELSPQLPVLMLTMADDDGSLLAALQAGARGYLVKGAGREEVLHAVRTVAAGGAVFGADIAARITTLLSGSRLRDAGQLFPSLTAREAEVLDLVARGHDNHRIARELFLAEKTVRNHVTHIFEKLNVATRAEAVARARDMGSGTPETATEAAHCVSCALLPVRIGTATSCGRDRRPPRMGPYQPGDPLEGGCVRRPGHRPGRARDLATAQCHPAPAGPVARRRPARPPEPTASSG</sequence>
<dbReference type="AlphaFoldDB" id="A0A540WAR2"/>
<dbReference type="Pfam" id="PF00072">
    <property type="entry name" value="Response_reg"/>
    <property type="match status" value="1"/>
</dbReference>
<feature type="domain" description="HTH luxR-type" evidence="5">
    <location>
        <begin position="161"/>
        <end position="226"/>
    </location>
</feature>
<dbReference type="Gene3D" id="3.40.50.2300">
    <property type="match status" value="1"/>
</dbReference>
<keyword evidence="1 3" id="KW-0597">Phosphoprotein</keyword>
<accession>A0A540WAR2</accession>
<evidence type="ECO:0000259" key="5">
    <source>
        <dbReference type="PROSITE" id="PS50043"/>
    </source>
</evidence>
<dbReference type="InterPro" id="IPR001789">
    <property type="entry name" value="Sig_transdc_resp-reg_receiver"/>
</dbReference>
<dbReference type="PROSITE" id="PS50110">
    <property type="entry name" value="RESPONSE_REGULATORY"/>
    <property type="match status" value="1"/>
</dbReference>
<dbReference type="SUPFAM" id="SSF46894">
    <property type="entry name" value="C-terminal effector domain of the bipartite response regulators"/>
    <property type="match status" value="1"/>
</dbReference>
<dbReference type="PANTHER" id="PTHR43214">
    <property type="entry name" value="TWO-COMPONENT RESPONSE REGULATOR"/>
    <property type="match status" value="1"/>
</dbReference>
<dbReference type="InterPro" id="IPR058245">
    <property type="entry name" value="NreC/VraR/RcsB-like_REC"/>
</dbReference>
<dbReference type="InterPro" id="IPR016032">
    <property type="entry name" value="Sig_transdc_resp-reg_C-effctor"/>
</dbReference>
<feature type="region of interest" description="Disordered" evidence="4">
    <location>
        <begin position="253"/>
        <end position="320"/>
    </location>
</feature>
<dbReference type="PROSITE" id="PS00622">
    <property type="entry name" value="HTH_LUXR_1"/>
    <property type="match status" value="1"/>
</dbReference>
<dbReference type="InterPro" id="IPR039420">
    <property type="entry name" value="WalR-like"/>
</dbReference>
<comment type="caution">
    <text evidence="7">The sequence shown here is derived from an EMBL/GenBank/DDBJ whole genome shotgun (WGS) entry which is preliminary data.</text>
</comment>
<keyword evidence="2" id="KW-0238">DNA-binding</keyword>
<proteinExistence type="predicted"/>
<organism evidence="7 8">
    <name type="scientific">Kitasatospora acidiphila</name>
    <dbReference type="NCBI Taxonomy" id="2567942"/>
    <lineage>
        <taxon>Bacteria</taxon>
        <taxon>Bacillati</taxon>
        <taxon>Actinomycetota</taxon>
        <taxon>Actinomycetes</taxon>
        <taxon>Kitasatosporales</taxon>
        <taxon>Streptomycetaceae</taxon>
        <taxon>Kitasatospora</taxon>
    </lineage>
</organism>
<dbReference type="InterPro" id="IPR000792">
    <property type="entry name" value="Tscrpt_reg_LuxR_C"/>
</dbReference>
<dbReference type="SUPFAM" id="SSF52172">
    <property type="entry name" value="CheY-like"/>
    <property type="match status" value="1"/>
</dbReference>
<feature type="modified residue" description="4-aspartylphosphate" evidence="3">
    <location>
        <position position="70"/>
    </location>
</feature>
<evidence type="ECO:0000256" key="4">
    <source>
        <dbReference type="SAM" id="MobiDB-lite"/>
    </source>
</evidence>
<protein>
    <submittedName>
        <fullName evidence="7">Response regulator transcription factor</fullName>
    </submittedName>
</protein>
<keyword evidence="8" id="KW-1185">Reference proteome</keyword>
<feature type="domain" description="Response regulatory" evidence="6">
    <location>
        <begin position="19"/>
        <end position="135"/>
    </location>
</feature>
<dbReference type="SMART" id="SM00448">
    <property type="entry name" value="REC"/>
    <property type="match status" value="1"/>
</dbReference>